<dbReference type="EMBL" id="JAUCFI010000003">
    <property type="protein sequence ID" value="MDM5282741.1"/>
    <property type="molecule type" value="Genomic_DNA"/>
</dbReference>
<dbReference type="Proteomes" id="UP001238973">
    <property type="component" value="Unassembled WGS sequence"/>
</dbReference>
<accession>A0AAJ1QJU9</accession>
<organism evidence="1 2">
    <name type="scientific">Peribacillus frigoritolerans</name>
    <dbReference type="NCBI Taxonomy" id="450367"/>
    <lineage>
        <taxon>Bacteria</taxon>
        <taxon>Bacillati</taxon>
        <taxon>Bacillota</taxon>
        <taxon>Bacilli</taxon>
        <taxon>Bacillales</taxon>
        <taxon>Bacillaceae</taxon>
        <taxon>Peribacillus</taxon>
    </lineage>
</organism>
<dbReference type="RefSeq" id="WP_289349016.1">
    <property type="nucleotide sequence ID" value="NZ_JAUCFI010000003.1"/>
</dbReference>
<evidence type="ECO:0000313" key="1">
    <source>
        <dbReference type="EMBL" id="MDM5282741.1"/>
    </source>
</evidence>
<evidence type="ECO:0000313" key="2">
    <source>
        <dbReference type="Proteomes" id="UP001238973"/>
    </source>
</evidence>
<gene>
    <name evidence="1" type="ORF">QUF85_05440</name>
</gene>
<protein>
    <submittedName>
        <fullName evidence="1">Uncharacterized protein</fullName>
    </submittedName>
</protein>
<name>A0AAJ1QJU9_9BACI</name>
<comment type="caution">
    <text evidence="1">The sequence shown here is derived from an EMBL/GenBank/DDBJ whole genome shotgun (WGS) entry which is preliminary data.</text>
</comment>
<proteinExistence type="predicted"/>
<dbReference type="AlphaFoldDB" id="A0AAJ1QJU9"/>
<reference evidence="1" key="1">
    <citation type="submission" date="2023-06" db="EMBL/GenBank/DDBJ databases">
        <title>Comparative genomics of Bacillaceae isolates and their secondary metabolite potential.</title>
        <authorList>
            <person name="Song L."/>
            <person name="Nielsen L.J."/>
            <person name="Mohite O."/>
            <person name="Xu X."/>
            <person name="Weber T."/>
            <person name="Kovacs A.T."/>
        </authorList>
    </citation>
    <scope>NUCLEOTIDE SEQUENCE</scope>
    <source>
        <strain evidence="1">G1S1</strain>
    </source>
</reference>
<sequence>MARILQYIKLSIAEIDDWLDLHVSNYCMHSHVSKAILVNGIVSRKTSRGE</sequence>